<evidence type="ECO:0000313" key="5">
    <source>
        <dbReference type="Proteomes" id="UP000232227"/>
    </source>
</evidence>
<dbReference type="CDD" id="cd07082">
    <property type="entry name" value="ALDH_F11_NP-GAPDH"/>
    <property type="match status" value="1"/>
</dbReference>
<comment type="similarity">
    <text evidence="1 3">Belongs to the aldehyde dehydrogenase family.</text>
</comment>
<dbReference type="KEGG" id="mlac:CP520_01870"/>
<dbReference type="InterPro" id="IPR016163">
    <property type="entry name" value="Ald_DH_C"/>
</dbReference>
<evidence type="ECO:0000313" key="4">
    <source>
        <dbReference type="EMBL" id="ATG97495.1"/>
    </source>
</evidence>
<dbReference type="InterPro" id="IPR051020">
    <property type="entry name" value="ALDH-related_metabolic_enz"/>
</dbReference>
<dbReference type="InterPro" id="IPR016162">
    <property type="entry name" value="Ald_DH_N"/>
</dbReference>
<dbReference type="Gene3D" id="3.40.309.10">
    <property type="entry name" value="Aldehyde Dehydrogenase, Chain A, domain 2"/>
    <property type="match status" value="1"/>
</dbReference>
<name>A0A291IRC8_9MOLU</name>
<keyword evidence="2 3" id="KW-0560">Oxidoreductase</keyword>
<dbReference type="Pfam" id="PF00171">
    <property type="entry name" value="Aldedh"/>
    <property type="match status" value="1"/>
</dbReference>
<dbReference type="AlphaFoldDB" id="A0A291IRC8"/>
<dbReference type="Gene3D" id="3.40.605.10">
    <property type="entry name" value="Aldehyde Dehydrogenase, Chain A, domain 1"/>
    <property type="match status" value="1"/>
</dbReference>
<protein>
    <submittedName>
        <fullName evidence="4">NADP-dependent glyceraldehyde-3-phosphate dehydrogenase</fullName>
    </submittedName>
</protein>
<dbReference type="GO" id="GO:0008911">
    <property type="term" value="F:lactaldehyde dehydrogenase (NAD+) activity"/>
    <property type="evidence" value="ECO:0007669"/>
    <property type="project" value="TreeGrafter"/>
</dbReference>
<evidence type="ECO:0000256" key="2">
    <source>
        <dbReference type="ARBA" id="ARBA00023002"/>
    </source>
</evidence>
<gene>
    <name evidence="4" type="ORF">CP520_01870</name>
</gene>
<accession>A0A291IRC8</accession>
<dbReference type="EMBL" id="CP023668">
    <property type="protein sequence ID" value="ATG97495.1"/>
    <property type="molecule type" value="Genomic_DNA"/>
</dbReference>
<dbReference type="PROSITE" id="PS00687">
    <property type="entry name" value="ALDEHYDE_DEHYDR_GLU"/>
    <property type="match status" value="1"/>
</dbReference>
<dbReference type="SUPFAM" id="SSF53720">
    <property type="entry name" value="ALDH-like"/>
    <property type="match status" value="1"/>
</dbReference>
<evidence type="ECO:0000256" key="1">
    <source>
        <dbReference type="ARBA" id="ARBA00009986"/>
    </source>
</evidence>
<keyword evidence="5" id="KW-1185">Reference proteome</keyword>
<dbReference type="Proteomes" id="UP000232227">
    <property type="component" value="Chromosome"/>
</dbReference>
<dbReference type="InterPro" id="IPR016160">
    <property type="entry name" value="Ald_DH_CS_CYS"/>
</dbReference>
<dbReference type="PROSITE" id="PS00070">
    <property type="entry name" value="ALDEHYDE_DEHYDR_CYS"/>
    <property type="match status" value="1"/>
</dbReference>
<dbReference type="InterPro" id="IPR015590">
    <property type="entry name" value="Aldehyde_DH_dom"/>
</dbReference>
<evidence type="ECO:0000256" key="3">
    <source>
        <dbReference type="RuleBase" id="RU003345"/>
    </source>
</evidence>
<reference evidence="4 5" key="1">
    <citation type="submission" date="2017-09" db="EMBL/GenBank/DDBJ databases">
        <title>SPAdes assembly of the Mesoplasma lactucae genome.</title>
        <authorList>
            <person name="Knight T.F."/>
            <person name="Rubinstein R."/>
            <person name="Citino T."/>
        </authorList>
    </citation>
    <scope>NUCLEOTIDE SEQUENCE [LARGE SCALE GENOMIC DNA]</scope>
    <source>
        <strain evidence="4 5">831-C4</strain>
    </source>
</reference>
<proteinExistence type="inferred from homology"/>
<dbReference type="RefSeq" id="WP_096862783.1">
    <property type="nucleotide sequence ID" value="NZ_CP023668.1"/>
</dbReference>
<dbReference type="PANTHER" id="PTHR42991">
    <property type="entry name" value="ALDEHYDE DEHYDROGENASE"/>
    <property type="match status" value="1"/>
</dbReference>
<sequence length="477" mass="52060">MYKFDAVINNKFIEGKERLNILDPTTLQTGGTVAALDEQDIDNAFLAARAAFPAWRDLTLIQRINYLTKWNELIAKNREEIAKIMTIEVAKNYKDALTEVDRTVEYITYTLEEAKRLEPMAFTGAGYDVQNKYAIYERLPKGVGLAISPFNYPINLAMSKIAPDLVMGNTVVFKPATAGSMTGSMLGKLAVEAGLPAGIFNVVTGRGSVIGDIITQNKELDFISFTGSVDVGHHILEIASTKDVILELGGKDPVLVLDDKNLDFYSDQIISGAFSYSGQRCTAIKRVLTTNAIADKLVPLLKERIEKLTVGKPMDNADITPVISPKAADFVQSLIDGAIKDGATVVIGNKRDNNLMAPTLMDHVSLKSDLAWEEPFGPVLPIIRNDDINELIKIANESVYGLQAAVFSQDIDLAITVAKQLETGTANINGKTQRGPDSFPFMGIKDSGFGVQGIHETLLSCTRLKGIVINYKNPLTK</sequence>
<dbReference type="PANTHER" id="PTHR42991:SF1">
    <property type="entry name" value="ALDEHYDE DEHYDROGENASE"/>
    <property type="match status" value="1"/>
</dbReference>
<dbReference type="OrthoDB" id="9762913at2"/>
<organism evidence="4 5">
    <name type="scientific">Mesoplasma lactucae ATCC 49193</name>
    <dbReference type="NCBI Taxonomy" id="81460"/>
    <lineage>
        <taxon>Bacteria</taxon>
        <taxon>Bacillati</taxon>
        <taxon>Mycoplasmatota</taxon>
        <taxon>Mollicutes</taxon>
        <taxon>Entomoplasmatales</taxon>
        <taxon>Entomoplasmataceae</taxon>
        <taxon>Mesoplasma</taxon>
    </lineage>
</organism>
<dbReference type="InterPro" id="IPR016161">
    <property type="entry name" value="Ald_DH/histidinol_DH"/>
</dbReference>
<dbReference type="InterPro" id="IPR029510">
    <property type="entry name" value="Ald_DH_CS_GLU"/>
</dbReference>